<evidence type="ECO:0008006" key="6">
    <source>
        <dbReference type="Google" id="ProtNLM"/>
    </source>
</evidence>
<organism evidence="4 5">
    <name type="scientific">Candida parapsilosis</name>
    <name type="common">Yeast</name>
    <dbReference type="NCBI Taxonomy" id="5480"/>
    <lineage>
        <taxon>Eukaryota</taxon>
        <taxon>Fungi</taxon>
        <taxon>Dikarya</taxon>
        <taxon>Ascomycota</taxon>
        <taxon>Saccharomycotina</taxon>
        <taxon>Pichiomycetes</taxon>
        <taxon>Debaryomycetaceae</taxon>
        <taxon>Candida/Lodderomyces clade</taxon>
        <taxon>Candida</taxon>
    </lineage>
</organism>
<dbReference type="InterPro" id="IPR052811">
    <property type="entry name" value="Glucose_resp_signaling"/>
</dbReference>
<dbReference type="Gene3D" id="2.60.40.150">
    <property type="entry name" value="C2 domain"/>
    <property type="match status" value="1"/>
</dbReference>
<protein>
    <recommendedName>
        <fullName evidence="6">C2 domain-containing protein</fullName>
    </recommendedName>
</protein>
<evidence type="ECO:0000259" key="2">
    <source>
        <dbReference type="PROSITE" id="PS51258"/>
    </source>
</evidence>
<feature type="domain" description="C2" evidence="1">
    <location>
        <begin position="794"/>
        <end position="920"/>
    </location>
</feature>
<name>A0A8X7NPF0_CANPA</name>
<dbReference type="CDD" id="cd04043">
    <property type="entry name" value="C2_Munc13_fungal"/>
    <property type="match status" value="1"/>
</dbReference>
<sequence length="1254" mass="144177">MSDYTMNPEASKAITDAEKDELYKYTLKVILLEYCNETRFRTPIITPNRSSHTTTTTSSRSSMLLDSVLPSYAIKSLMSRLQDVMTKKTSLTDEKTRRSLLRLYGDLLDTKKSADLRNVDFLIPKFAAYANQELRKVGVVDENEIKSEVFRQSSEFIDILIEILKNKKESDQTLISRLYERKNEFKGSSPKKNPAKEEFKYPTKSYRVDDMSNRLLKVFRTIFQTNDTKIQTDVFKYKNSVSTKQLHEDVKLLLSHEQENSSFASKYAAAQLWSKRQKDIASQLQSRYKIVSDSSQAHTTPIPQNETFHILPPTAKSRSLFLHLVSLIMHYIPREEISSSFQLPQDYADFFNIVARVWLVDYPTRVVALYAAGNSMSMFSQDIIESGEKEAVIAKGVSLNVCQDLFDTFRKTVSDGGLNWQEKDYWLLKDQELWVENLTITYNEIFVSLRQSLAKIFNLHDKPRFGPYLEFLAANIETDSLFHRIEKSGLPKKWEKRLTKALLKVAGRRYEEYMENLPRDETLNVLHLLDICDKLIGDIKNLQKKYKNPFLGFLPVAKTVASITTGMFASDAKMILSHIQNSCKRRNETIPVSDALEVYKSLQEVRDIYYQVTPKNPKFQFDLEAFFFPFLNAWAEESDEKLRNIVSEALKKDDYQPIELEESSKRNSRAVLDIFTIIRQYFAILNKQGWQDEFQTSKIYTKLLQSISNCALFYSEQITTKINRELTVIKGETEELPEARKNWLNEVKSVVNSIQNINRAEPAVVYNFEAETCVALNNIAAMIDHLAKLEEWLDPESISRSLSTYEPDSQNNFLSHVFTVRVIKAENIILSKDSTFGRTNPYVQLVDLSSKKSIGKTRVLRRTSDPEWDEEFEITIPANTALELSAVVWSESMGQHQICGKAFYELNPKKFKHNGFPEELTLDLDISGKLIIEVAVESETLDAMFVMGRAYRALKRAEEKSIKSMVEKFQGFIEECFSKANLKAVCAKGQPSTLQFEESIENLCDYLNLNLSTLKTYLRDDLFMEVMLATWNIVIKCADELLLPKLSKAKIDVDSSTWSAMSSKFANVSISTKAMFGIDSPLSIVEIETVLRWLYLLTEFFHNEGNGPPMEDLKTEKYQSLLLIPAYYDQSEDELVEEVEFLSPGYVQMLTNRNQSSYEGPIGTVKRGVTLSRSKTMYASATAKNRALAEKEKKFAKTDPDSNMVLKEDIILRILFARGQKDFVRVRLNQRAKLAYSLATERMARIAAERRAYK</sequence>
<dbReference type="InterPro" id="IPR014772">
    <property type="entry name" value="Munc13_dom-2"/>
</dbReference>
<dbReference type="AlphaFoldDB" id="A0A8X7NPF0"/>
<dbReference type="Gene3D" id="1.10.357.50">
    <property type="match status" value="1"/>
</dbReference>
<evidence type="ECO:0000259" key="1">
    <source>
        <dbReference type="PROSITE" id="PS50004"/>
    </source>
</evidence>
<reference evidence="4" key="1">
    <citation type="submission" date="2020-03" db="EMBL/GenBank/DDBJ databases">
        <title>FDA dAtabase for Regulatory Grade micrObial Sequences (FDA-ARGOS): Supporting development and validation of Infectious Disease Dx tests.</title>
        <authorList>
            <person name="Campos J."/>
            <person name="Goldberg B."/>
            <person name="Tallon L."/>
            <person name="Sadzewicz L."/>
            <person name="Vavikolanu K."/>
            <person name="Mehta A."/>
            <person name="Aluvathingal J."/>
            <person name="Nadendla S."/>
            <person name="Nandy P."/>
            <person name="Geyer C."/>
            <person name="Yan Y."/>
            <person name="Sichtig H."/>
        </authorList>
    </citation>
    <scope>NUCLEOTIDE SEQUENCE [LARGE SCALE GENOMIC DNA]</scope>
    <source>
        <strain evidence="4">FDAARGOS_652</strain>
    </source>
</reference>
<dbReference type="Proteomes" id="UP000590412">
    <property type="component" value="Unassembled WGS sequence"/>
</dbReference>
<dbReference type="PANTHER" id="PTHR47263:SF1">
    <property type="entry name" value="C2 DOMAIN PROTEIN (AFU_ORTHOLOGUE AFUA_7G02350)"/>
    <property type="match status" value="1"/>
</dbReference>
<evidence type="ECO:0000259" key="3">
    <source>
        <dbReference type="PROSITE" id="PS51259"/>
    </source>
</evidence>
<dbReference type="InterPro" id="IPR000008">
    <property type="entry name" value="C2_dom"/>
</dbReference>
<dbReference type="PROSITE" id="PS51258">
    <property type="entry name" value="MHD1"/>
    <property type="match status" value="1"/>
</dbReference>
<dbReference type="PROSITE" id="PS50004">
    <property type="entry name" value="C2"/>
    <property type="match status" value="1"/>
</dbReference>
<dbReference type="InterPro" id="IPR035892">
    <property type="entry name" value="C2_domain_sf"/>
</dbReference>
<proteinExistence type="predicted"/>
<evidence type="ECO:0000313" key="5">
    <source>
        <dbReference type="Proteomes" id="UP000590412"/>
    </source>
</evidence>
<dbReference type="EMBL" id="JABWAB010000003">
    <property type="protein sequence ID" value="KAF6056945.1"/>
    <property type="molecule type" value="Genomic_DNA"/>
</dbReference>
<feature type="domain" description="MHD1" evidence="2">
    <location>
        <begin position="596"/>
        <end position="718"/>
    </location>
</feature>
<dbReference type="Pfam" id="PF00168">
    <property type="entry name" value="C2"/>
    <property type="match status" value="1"/>
</dbReference>
<dbReference type="Gene3D" id="1.20.58.1100">
    <property type="match status" value="1"/>
</dbReference>
<dbReference type="PROSITE" id="PS51259">
    <property type="entry name" value="MHD2"/>
    <property type="match status" value="1"/>
</dbReference>
<gene>
    <name evidence="4" type="ORF">FOB60_001500</name>
</gene>
<dbReference type="OrthoDB" id="2015333at2759"/>
<evidence type="ECO:0000313" key="4">
    <source>
        <dbReference type="EMBL" id="KAF6056945.1"/>
    </source>
</evidence>
<dbReference type="SMART" id="SM00239">
    <property type="entry name" value="C2"/>
    <property type="match status" value="1"/>
</dbReference>
<comment type="caution">
    <text evidence="4">The sequence shown here is derived from an EMBL/GenBank/DDBJ whole genome shotgun (WGS) entry which is preliminary data.</text>
</comment>
<dbReference type="PANTHER" id="PTHR47263">
    <property type="entry name" value="ADENYLATE CYCLASE ACTIVATION PROTEIN GIT1"/>
    <property type="match status" value="1"/>
</dbReference>
<feature type="domain" description="MHD2" evidence="3">
    <location>
        <begin position="997"/>
        <end position="1139"/>
    </location>
</feature>
<accession>A0A8X7NPF0</accession>
<dbReference type="InterPro" id="IPR014770">
    <property type="entry name" value="Munc13_1"/>
</dbReference>
<dbReference type="SUPFAM" id="SSF49562">
    <property type="entry name" value="C2 domain (Calcium/lipid-binding domain, CaLB)"/>
    <property type="match status" value="1"/>
</dbReference>